<evidence type="ECO:0000256" key="8">
    <source>
        <dbReference type="ARBA" id="ARBA00038263"/>
    </source>
</evidence>
<dbReference type="SUPFAM" id="SSF51126">
    <property type="entry name" value="Pectin lyase-like"/>
    <property type="match status" value="1"/>
</dbReference>
<name>A0A9P5LDK5_9HYPO</name>
<evidence type="ECO:0000313" key="12">
    <source>
        <dbReference type="Proteomes" id="UP000722485"/>
    </source>
</evidence>
<dbReference type="InterPro" id="IPR012334">
    <property type="entry name" value="Pectin_lyas_fold"/>
</dbReference>
<comment type="caution">
    <text evidence="11">The sequence shown here is derived from an EMBL/GenBank/DDBJ whole genome shotgun (WGS) entry which is preliminary data.</text>
</comment>
<keyword evidence="12" id="KW-1185">Reference proteome</keyword>
<accession>A0A9P5LDK5</accession>
<proteinExistence type="inferred from homology"/>
<keyword evidence="6" id="KW-0106">Calcium</keyword>
<evidence type="ECO:0000256" key="5">
    <source>
        <dbReference type="ARBA" id="ARBA00022729"/>
    </source>
</evidence>
<evidence type="ECO:0000256" key="4">
    <source>
        <dbReference type="ARBA" id="ARBA00022723"/>
    </source>
</evidence>
<comment type="similarity">
    <text evidence="8">Belongs to the polysaccharide lyase 9 family.</text>
</comment>
<sequence length="393" mass="41568">MKSFSLFFLPSLVWAADIYVSPSGSDSGSASITSPLLSIQSAVNLAVAGDTIYLRAGTFKPTTNIQIKKSGTSAKPYTLKAYGSEVVIIDGEALTGTPAAVGASLANADRGILHIEGGNYWKFYGLTLINGPYGVYNRDSSNNYFERIVTHDNYETGFQIEGASANNQVLYLDSYLNRDPRKNGESADGFACKEGTGAGNQLIGARLWNNVDDGLDLWEFKSSVLIKDTLSWGNGVNRWDFTDFEGDGNGFKLGGGNAGDIGDADHVITNCFAFNNAAKGFTDNSQTGSFSLTHNTAWNNGDVGFKLASSTSTLTDNIAALNLGKTASASQVTLTGSQTATSNSWQDGTTWTNAKFISTDTSLVTGARASTGKITASNFLLPVSGTDGATTHW</sequence>
<dbReference type="GO" id="GO:0005576">
    <property type="term" value="C:extracellular region"/>
    <property type="evidence" value="ECO:0007669"/>
    <property type="project" value="UniProtKB-SubCell"/>
</dbReference>
<dbReference type="GO" id="GO:0046872">
    <property type="term" value="F:metal ion binding"/>
    <property type="evidence" value="ECO:0007669"/>
    <property type="project" value="UniProtKB-KW"/>
</dbReference>
<keyword evidence="4" id="KW-0479">Metal-binding</keyword>
<evidence type="ECO:0000256" key="7">
    <source>
        <dbReference type="ARBA" id="ARBA00023239"/>
    </source>
</evidence>
<evidence type="ECO:0000313" key="11">
    <source>
        <dbReference type="EMBL" id="KAF7558090.1"/>
    </source>
</evidence>
<evidence type="ECO:0000259" key="10">
    <source>
        <dbReference type="Pfam" id="PF22842"/>
    </source>
</evidence>
<dbReference type="Pfam" id="PF22842">
    <property type="entry name" value="Pel9A-like_beta_helix"/>
    <property type="match status" value="1"/>
</dbReference>
<dbReference type="OrthoDB" id="5561043at2759"/>
<reference evidence="11" key="1">
    <citation type="submission" date="2020-03" db="EMBL/GenBank/DDBJ databases">
        <title>Draft Genome Sequence of Cylindrodendrum hubeiense.</title>
        <authorList>
            <person name="Buettner E."/>
            <person name="Kellner H."/>
        </authorList>
    </citation>
    <scope>NUCLEOTIDE SEQUENCE</scope>
    <source>
        <strain evidence="11">IHI 201604</strain>
    </source>
</reference>
<dbReference type="AlphaFoldDB" id="A0A9P5LDK5"/>
<dbReference type="InterPro" id="IPR011050">
    <property type="entry name" value="Pectin_lyase_fold/virulence"/>
</dbReference>
<keyword evidence="5 9" id="KW-0732">Signal</keyword>
<evidence type="ECO:0000256" key="6">
    <source>
        <dbReference type="ARBA" id="ARBA00022837"/>
    </source>
</evidence>
<comment type="subcellular location">
    <subcellularLocation>
        <location evidence="2">Secreted</location>
    </subcellularLocation>
</comment>
<feature type="domain" description="Pel9A-like right handed beta-helix region" evidence="10">
    <location>
        <begin position="139"/>
        <end position="314"/>
    </location>
</feature>
<evidence type="ECO:0000256" key="2">
    <source>
        <dbReference type="ARBA" id="ARBA00004613"/>
    </source>
</evidence>
<dbReference type="PANTHER" id="PTHR40088">
    <property type="entry name" value="PECTATE LYASE (EUROFUNG)"/>
    <property type="match status" value="1"/>
</dbReference>
<evidence type="ECO:0000256" key="1">
    <source>
        <dbReference type="ARBA" id="ARBA00001913"/>
    </source>
</evidence>
<dbReference type="Proteomes" id="UP000722485">
    <property type="component" value="Unassembled WGS sequence"/>
</dbReference>
<protein>
    <recommendedName>
        <fullName evidence="10">Pel9A-like right handed beta-helix region domain-containing protein</fullName>
    </recommendedName>
</protein>
<comment type="cofactor">
    <cofactor evidence="1">
        <name>Ca(2+)</name>
        <dbReference type="ChEBI" id="CHEBI:29108"/>
    </cofactor>
</comment>
<gene>
    <name evidence="11" type="ORF">G7Z17_g135</name>
</gene>
<feature type="signal peptide" evidence="9">
    <location>
        <begin position="1"/>
        <end position="15"/>
    </location>
</feature>
<dbReference type="InterPro" id="IPR053868">
    <property type="entry name" value="Pel9A-like_beta_helix"/>
</dbReference>
<keyword evidence="3" id="KW-0964">Secreted</keyword>
<dbReference type="Gene3D" id="2.160.20.10">
    <property type="entry name" value="Single-stranded right-handed beta-helix, Pectin lyase-like"/>
    <property type="match status" value="1"/>
</dbReference>
<keyword evidence="7" id="KW-0456">Lyase</keyword>
<organism evidence="11 12">
    <name type="scientific">Cylindrodendrum hubeiense</name>
    <dbReference type="NCBI Taxonomy" id="595255"/>
    <lineage>
        <taxon>Eukaryota</taxon>
        <taxon>Fungi</taxon>
        <taxon>Dikarya</taxon>
        <taxon>Ascomycota</taxon>
        <taxon>Pezizomycotina</taxon>
        <taxon>Sordariomycetes</taxon>
        <taxon>Hypocreomycetidae</taxon>
        <taxon>Hypocreales</taxon>
        <taxon>Nectriaceae</taxon>
        <taxon>Cylindrodendrum</taxon>
    </lineage>
</organism>
<dbReference type="EMBL" id="JAANBB010000001">
    <property type="protein sequence ID" value="KAF7558090.1"/>
    <property type="molecule type" value="Genomic_DNA"/>
</dbReference>
<dbReference type="GO" id="GO:0016837">
    <property type="term" value="F:carbon-oxygen lyase activity, acting on polysaccharides"/>
    <property type="evidence" value="ECO:0007669"/>
    <property type="project" value="TreeGrafter"/>
</dbReference>
<evidence type="ECO:0000256" key="3">
    <source>
        <dbReference type="ARBA" id="ARBA00022525"/>
    </source>
</evidence>
<evidence type="ECO:0000256" key="9">
    <source>
        <dbReference type="SAM" id="SignalP"/>
    </source>
</evidence>
<dbReference type="PANTHER" id="PTHR40088:SF1">
    <property type="entry name" value="PECTATE LYASE PEL9"/>
    <property type="match status" value="1"/>
</dbReference>
<feature type="chain" id="PRO_5040105421" description="Pel9A-like right handed beta-helix region domain-containing protein" evidence="9">
    <location>
        <begin position="16"/>
        <end position="393"/>
    </location>
</feature>
<dbReference type="InterPro" id="IPR052052">
    <property type="entry name" value="Polysaccharide_Lyase_9"/>
</dbReference>